<evidence type="ECO:0000256" key="7">
    <source>
        <dbReference type="ARBA" id="ARBA00022967"/>
    </source>
</evidence>
<dbReference type="FunFam" id="3.40.50.300:FF:000224">
    <property type="entry name" value="Energy-coupling factor transporter ATP-binding protein EcfA"/>
    <property type="match status" value="1"/>
</dbReference>
<comment type="caution">
    <text evidence="10">The sequence shown here is derived from an EMBL/GenBank/DDBJ whole genome shotgun (WGS) entry which is preliminary data.</text>
</comment>
<keyword evidence="4" id="KW-1003">Cell membrane</keyword>
<dbReference type="SUPFAM" id="SSF52540">
    <property type="entry name" value="P-loop containing nucleoside triphosphate hydrolases"/>
    <property type="match status" value="1"/>
</dbReference>
<evidence type="ECO:0000313" key="11">
    <source>
        <dbReference type="Proteomes" id="UP000244338"/>
    </source>
</evidence>
<evidence type="ECO:0000256" key="6">
    <source>
        <dbReference type="ARBA" id="ARBA00022840"/>
    </source>
</evidence>
<feature type="domain" description="ABC transporter" evidence="9">
    <location>
        <begin position="7"/>
        <end position="240"/>
    </location>
</feature>
<dbReference type="InterPro" id="IPR027417">
    <property type="entry name" value="P-loop_NTPase"/>
</dbReference>
<evidence type="ECO:0000256" key="5">
    <source>
        <dbReference type="ARBA" id="ARBA00022741"/>
    </source>
</evidence>
<comment type="subcellular location">
    <subcellularLocation>
        <location evidence="1">Cell membrane</location>
        <topology evidence="1">Peripheral membrane protein</topology>
    </subcellularLocation>
</comment>
<sequence>MDRRALIELKGVSYRYPGAARFALQDVTFRVEEGEWVTIVGGNGSGKTTLAWVLSGLVSPQKGRYLLNGEEVTAALSGTVRRTVGMIFQNPEDQIIQATVADDIAFGLEAQGLPAVEIGKRVAWAIARLGLEDVRDREPYRLSGGQKKRLAIAGMVALKPKALVLDEAFAMLDPKARQDMVELVRSLHQEGMTIIEVTHDMEHARRSPRLVALKDGAIVYDGKPGQLFQDVALIRSLRLLPPLATRLLEALRNAGIEIRDRDIRDAFFERESEGIRALWRSSLMR</sequence>
<dbReference type="CDD" id="cd03225">
    <property type="entry name" value="ABC_cobalt_CbiO_domain1"/>
    <property type="match status" value="1"/>
</dbReference>
<evidence type="ECO:0000256" key="4">
    <source>
        <dbReference type="ARBA" id="ARBA00022475"/>
    </source>
</evidence>
<organism evidence="10 11">
    <name type="scientific">Candidatus Carbonibacillus altaicus</name>
    <dbReference type="NCBI Taxonomy" id="2163959"/>
    <lineage>
        <taxon>Bacteria</taxon>
        <taxon>Bacillati</taxon>
        <taxon>Bacillota</taxon>
        <taxon>Bacilli</taxon>
        <taxon>Bacillales</taxon>
        <taxon>Candidatus Carbonibacillus</taxon>
    </lineage>
</organism>
<dbReference type="InterPro" id="IPR003593">
    <property type="entry name" value="AAA+_ATPase"/>
</dbReference>
<name>A0A2R6Y2T7_9BACL</name>
<keyword evidence="5" id="KW-0547">Nucleotide-binding</keyword>
<dbReference type="GO" id="GO:0042626">
    <property type="term" value="F:ATPase-coupled transmembrane transporter activity"/>
    <property type="evidence" value="ECO:0007669"/>
    <property type="project" value="TreeGrafter"/>
</dbReference>
<dbReference type="GO" id="GO:0016887">
    <property type="term" value="F:ATP hydrolysis activity"/>
    <property type="evidence" value="ECO:0007669"/>
    <property type="project" value="InterPro"/>
</dbReference>
<dbReference type="GO" id="GO:0005524">
    <property type="term" value="F:ATP binding"/>
    <property type="evidence" value="ECO:0007669"/>
    <property type="project" value="UniProtKB-KW"/>
</dbReference>
<evidence type="ECO:0000256" key="3">
    <source>
        <dbReference type="ARBA" id="ARBA00022448"/>
    </source>
</evidence>
<evidence type="ECO:0000256" key="8">
    <source>
        <dbReference type="ARBA" id="ARBA00023136"/>
    </source>
</evidence>
<dbReference type="GO" id="GO:0015087">
    <property type="term" value="F:cobalt ion transmembrane transporter activity"/>
    <property type="evidence" value="ECO:0007669"/>
    <property type="project" value="UniProtKB-ARBA"/>
</dbReference>
<reference evidence="11" key="1">
    <citation type="journal article" date="2018" name="Sci. Rep.">
        <title>Lignite coal burning seam in the remote Altai Mountains harbors a hydrogen-driven thermophilic microbial community.</title>
        <authorList>
            <person name="Kadnikov V.V."/>
            <person name="Mardanov A.V."/>
            <person name="Ivasenko D.A."/>
            <person name="Antsiferov D.V."/>
            <person name="Beletsky A.V."/>
            <person name="Karnachuk O.V."/>
            <person name="Ravin N.V."/>
        </authorList>
    </citation>
    <scope>NUCLEOTIDE SEQUENCE [LARGE SCALE GENOMIC DNA]</scope>
</reference>
<dbReference type="PANTHER" id="PTHR43553">
    <property type="entry name" value="HEAVY METAL TRANSPORTER"/>
    <property type="match status" value="1"/>
</dbReference>
<comment type="similarity">
    <text evidence="2">Belongs to the ABC transporter superfamily.</text>
</comment>
<evidence type="ECO:0000256" key="1">
    <source>
        <dbReference type="ARBA" id="ARBA00004202"/>
    </source>
</evidence>
<dbReference type="EMBL" id="PEBX01000015">
    <property type="protein sequence ID" value="PTQ56965.1"/>
    <property type="molecule type" value="Genomic_DNA"/>
</dbReference>
<proteinExistence type="inferred from homology"/>
<evidence type="ECO:0000256" key="2">
    <source>
        <dbReference type="ARBA" id="ARBA00005417"/>
    </source>
</evidence>
<keyword evidence="6" id="KW-0067">ATP-binding</keyword>
<keyword evidence="3" id="KW-0813">Transport</keyword>
<accession>A0A2R6Y2T7</accession>
<dbReference type="AlphaFoldDB" id="A0A2R6Y2T7"/>
<dbReference type="Proteomes" id="UP000244338">
    <property type="component" value="Unassembled WGS sequence"/>
</dbReference>
<dbReference type="PROSITE" id="PS00211">
    <property type="entry name" value="ABC_TRANSPORTER_1"/>
    <property type="match status" value="1"/>
</dbReference>
<dbReference type="GO" id="GO:0043190">
    <property type="term" value="C:ATP-binding cassette (ABC) transporter complex"/>
    <property type="evidence" value="ECO:0007669"/>
    <property type="project" value="TreeGrafter"/>
</dbReference>
<dbReference type="InterPro" id="IPR050095">
    <property type="entry name" value="ECF_ABC_transporter_ATP-bd"/>
</dbReference>
<protein>
    <submittedName>
        <fullName evidence="10">ATPase</fullName>
    </submittedName>
</protein>
<dbReference type="PANTHER" id="PTHR43553:SF24">
    <property type="entry name" value="ENERGY-COUPLING FACTOR TRANSPORTER ATP-BINDING PROTEIN ECFA1"/>
    <property type="match status" value="1"/>
</dbReference>
<evidence type="ECO:0000259" key="9">
    <source>
        <dbReference type="PROSITE" id="PS50893"/>
    </source>
</evidence>
<dbReference type="PROSITE" id="PS50893">
    <property type="entry name" value="ABC_TRANSPORTER_2"/>
    <property type="match status" value="1"/>
</dbReference>
<keyword evidence="7" id="KW-1278">Translocase</keyword>
<dbReference type="InterPro" id="IPR003439">
    <property type="entry name" value="ABC_transporter-like_ATP-bd"/>
</dbReference>
<gene>
    <name evidence="10" type="ORF">BSOLF_2367</name>
</gene>
<dbReference type="Gene3D" id="3.40.50.300">
    <property type="entry name" value="P-loop containing nucleotide triphosphate hydrolases"/>
    <property type="match status" value="1"/>
</dbReference>
<dbReference type="InterPro" id="IPR017871">
    <property type="entry name" value="ABC_transporter-like_CS"/>
</dbReference>
<keyword evidence="8" id="KW-0472">Membrane</keyword>
<evidence type="ECO:0000313" key="10">
    <source>
        <dbReference type="EMBL" id="PTQ56965.1"/>
    </source>
</evidence>
<dbReference type="Pfam" id="PF00005">
    <property type="entry name" value="ABC_tran"/>
    <property type="match status" value="1"/>
</dbReference>
<dbReference type="InterPro" id="IPR015856">
    <property type="entry name" value="ABC_transpr_CbiO/EcfA_su"/>
</dbReference>
<dbReference type="SMART" id="SM00382">
    <property type="entry name" value="AAA"/>
    <property type="match status" value="1"/>
</dbReference>